<dbReference type="RefSeq" id="WP_320687032.1">
    <property type="nucleotide sequence ID" value="NZ_JAXBLV010000178.1"/>
</dbReference>
<feature type="compositionally biased region" description="Basic and acidic residues" evidence="2">
    <location>
        <begin position="246"/>
        <end position="262"/>
    </location>
</feature>
<dbReference type="Proteomes" id="UP001272242">
    <property type="component" value="Unassembled WGS sequence"/>
</dbReference>
<organism evidence="3 4">
    <name type="scientific">Gemmata algarum</name>
    <dbReference type="NCBI Taxonomy" id="2975278"/>
    <lineage>
        <taxon>Bacteria</taxon>
        <taxon>Pseudomonadati</taxon>
        <taxon>Planctomycetota</taxon>
        <taxon>Planctomycetia</taxon>
        <taxon>Gemmatales</taxon>
        <taxon>Gemmataceae</taxon>
        <taxon>Gemmata</taxon>
    </lineage>
</organism>
<keyword evidence="1" id="KW-0175">Coiled coil</keyword>
<feature type="region of interest" description="Disordered" evidence="2">
    <location>
        <begin position="238"/>
        <end position="262"/>
    </location>
</feature>
<evidence type="ECO:0000313" key="3">
    <source>
        <dbReference type="EMBL" id="MDY3560468.1"/>
    </source>
</evidence>
<feature type="coiled-coil region" evidence="1">
    <location>
        <begin position="49"/>
        <end position="90"/>
    </location>
</feature>
<name>A0ABU5EZW2_9BACT</name>
<feature type="coiled-coil region" evidence="1">
    <location>
        <begin position="153"/>
        <end position="227"/>
    </location>
</feature>
<comment type="caution">
    <text evidence="3">The sequence shown here is derived from an EMBL/GenBank/DDBJ whole genome shotgun (WGS) entry which is preliminary data.</text>
</comment>
<evidence type="ECO:0008006" key="5">
    <source>
        <dbReference type="Google" id="ProtNLM"/>
    </source>
</evidence>
<gene>
    <name evidence="3" type="ORF">R5W23_001702</name>
</gene>
<dbReference type="EMBL" id="JAXBLV010000178">
    <property type="protein sequence ID" value="MDY3560468.1"/>
    <property type="molecule type" value="Genomic_DNA"/>
</dbReference>
<reference evidence="4" key="1">
    <citation type="journal article" date="2023" name="Mar. Drugs">
        <title>Gemmata algarum, a Novel Planctomycete Isolated from an Algal Mat, Displays Antimicrobial Activity.</title>
        <authorList>
            <person name="Kumar G."/>
            <person name="Kallscheuer N."/>
            <person name="Kashif M."/>
            <person name="Ahamad S."/>
            <person name="Jagadeeshwari U."/>
            <person name="Pannikurungottu S."/>
            <person name="Haufschild T."/>
            <person name="Kabuu M."/>
            <person name="Sasikala C."/>
            <person name="Jogler C."/>
            <person name="Ramana C."/>
        </authorList>
    </citation>
    <scope>NUCLEOTIDE SEQUENCE [LARGE SCALE GENOMIC DNA]</scope>
    <source>
        <strain evidence="4">JC673</strain>
    </source>
</reference>
<accession>A0ABU5EZW2</accession>
<evidence type="ECO:0000256" key="1">
    <source>
        <dbReference type="SAM" id="Coils"/>
    </source>
</evidence>
<sequence length="262" mass="29400">MLKKMVILGVIGTVAVVAFGGTKAVSYLKSEFRSFSKTVEESIPPEKEIERLKSEVSHLDADYRKLINHLAKERVEVVNLTAKIDEMTAKQNKDLAAYDARYAALEKAEKGNTQQVSYGDRTVPLNDARRDLDGLLVRLENNKKSISAHESLLSNRIKVRDTLEKQLEALKNQKSELVNSIDAMEAELAALKLQQMESKYQTDDTRLARIKEDMQKLKTKVAVEREKLNLMPAAYEDNASATKTSESLKSRREALSGGKKSD</sequence>
<evidence type="ECO:0000313" key="4">
    <source>
        <dbReference type="Proteomes" id="UP001272242"/>
    </source>
</evidence>
<protein>
    <recommendedName>
        <fullName evidence="5">Chromosome partitioning protein ParA</fullName>
    </recommendedName>
</protein>
<proteinExistence type="predicted"/>
<keyword evidence="4" id="KW-1185">Reference proteome</keyword>
<evidence type="ECO:0000256" key="2">
    <source>
        <dbReference type="SAM" id="MobiDB-lite"/>
    </source>
</evidence>